<feature type="repeat" description="PPR" evidence="2">
    <location>
        <begin position="271"/>
        <end position="305"/>
    </location>
</feature>
<dbReference type="OrthoDB" id="185373at2759"/>
<dbReference type="FunFam" id="1.25.40.10:FF:000031">
    <property type="entry name" value="Pentatricopeptide repeat-containing protein mitochondrial"/>
    <property type="match status" value="1"/>
</dbReference>
<dbReference type="InterPro" id="IPR032867">
    <property type="entry name" value="DYW_dom"/>
</dbReference>
<feature type="repeat" description="PPR" evidence="2">
    <location>
        <begin position="167"/>
        <end position="201"/>
    </location>
</feature>
<feature type="repeat" description="PPR" evidence="2">
    <location>
        <begin position="66"/>
        <end position="100"/>
    </location>
</feature>
<name>A0A0K9PSK2_ZOSMR</name>
<dbReference type="Pfam" id="PF20431">
    <property type="entry name" value="E_motif"/>
    <property type="match status" value="1"/>
</dbReference>
<sequence>MIRSSEWLKQNCTSLRRCRESHALLLRSGLFDHHLYVSKLISFLVTTTTHSFNYAHKIFTTVTSPDLFIWNTMIRGFARSSNPLTSISFFHLMINSGVAPDHHTYPFVLTACARLFSLQLGQTFHAMVIKVRLDSDIFVLNSLMKMYNDCGRHGYARRLFDDCSARDVVSWNVMIGGLINAGAHKDAFLLFDFMIKMDCPVRPDQITVISLVSACAQLGDYRRGRLIHSYIKDWELDLGNLRLGNAVIDMYCKCGDMSSAFNVFDEMYQVDVLTYTSMMSGLTASGRYQESLDLFREMQKEKVRPDDVAIVTVLSACARIGASEQGKYVHLLIERFQVRYDVVVETALVDMYAKCGNLDLALQVFHNMKLRNVFTWNAMITGLAIHGHGRQVLHLFRQMTCEENIIPDDVTFIGVLSGCSHAGLVEEGLRHLDLMMSREYNIRPRIEHYGCVVDLLCRAGLVGDAMTFMEDMPIRPNAALWASVLGACRRVGNEQLAEKVGKRVIELEPDSCGRYLMLSNAYAGYERWDEATKVRNQMKAKGISKIPGMSWTEVDGITHQFVAGDKYHVKTDAIYAMLEEMVRRVKAAAGHVASTSEILFDIEEEEKEHSVFLHSEKLALAFGLMASPPGSEIRIVKNLRVCSDCHSFFKAVSGIFDRYVVARDRSRFHHFRRGVCSCQDYWIKKIGNIFAGAGSTVCVSKRSWGTETESNLASNCLLKGFSKLITRVCQTIIGEPS</sequence>
<protein>
    <submittedName>
        <fullName evidence="4">Pentatricopeptide repeat protein</fullName>
    </submittedName>
</protein>
<dbReference type="EMBL" id="LFYR01000647">
    <property type="protein sequence ID" value="KMZ71939.1"/>
    <property type="molecule type" value="Genomic_DNA"/>
</dbReference>
<dbReference type="PANTHER" id="PTHR47926:SF347">
    <property type="entry name" value="PENTATRICOPEPTIDE REPEAT-CONTAINING PROTEIN"/>
    <property type="match status" value="1"/>
</dbReference>
<evidence type="ECO:0000259" key="3">
    <source>
        <dbReference type="Pfam" id="PF14432"/>
    </source>
</evidence>
<dbReference type="NCBIfam" id="TIGR00756">
    <property type="entry name" value="PPR"/>
    <property type="match status" value="6"/>
</dbReference>
<dbReference type="GO" id="GO:0003723">
    <property type="term" value="F:RNA binding"/>
    <property type="evidence" value="ECO:0007669"/>
    <property type="project" value="InterPro"/>
</dbReference>
<dbReference type="Pfam" id="PF01535">
    <property type="entry name" value="PPR"/>
    <property type="match status" value="1"/>
</dbReference>
<dbReference type="Gene3D" id="1.25.40.10">
    <property type="entry name" value="Tetratricopeptide repeat domain"/>
    <property type="match status" value="4"/>
</dbReference>
<dbReference type="InterPro" id="IPR046848">
    <property type="entry name" value="E_motif"/>
</dbReference>
<gene>
    <name evidence="4" type="ORF">ZOSMA_171G00160</name>
</gene>
<reference evidence="5" key="1">
    <citation type="journal article" date="2016" name="Nature">
        <title>The genome of the seagrass Zostera marina reveals angiosperm adaptation to the sea.</title>
        <authorList>
            <person name="Olsen J.L."/>
            <person name="Rouze P."/>
            <person name="Verhelst B."/>
            <person name="Lin Y.-C."/>
            <person name="Bayer T."/>
            <person name="Collen J."/>
            <person name="Dattolo E."/>
            <person name="De Paoli E."/>
            <person name="Dittami S."/>
            <person name="Maumus F."/>
            <person name="Michel G."/>
            <person name="Kersting A."/>
            <person name="Lauritano C."/>
            <person name="Lohaus R."/>
            <person name="Toepel M."/>
            <person name="Tonon T."/>
            <person name="Vanneste K."/>
            <person name="Amirebrahimi M."/>
            <person name="Brakel J."/>
            <person name="Bostroem C."/>
            <person name="Chovatia M."/>
            <person name="Grimwood J."/>
            <person name="Jenkins J.W."/>
            <person name="Jueterbock A."/>
            <person name="Mraz A."/>
            <person name="Stam W.T."/>
            <person name="Tice H."/>
            <person name="Bornberg-Bauer E."/>
            <person name="Green P.J."/>
            <person name="Pearson G.A."/>
            <person name="Procaccini G."/>
            <person name="Duarte C.M."/>
            <person name="Schmutz J."/>
            <person name="Reusch T.B.H."/>
            <person name="Van de Peer Y."/>
        </authorList>
    </citation>
    <scope>NUCLEOTIDE SEQUENCE [LARGE SCALE GENOMIC DNA]</scope>
    <source>
        <strain evidence="5">cv. Finnish</strain>
    </source>
</reference>
<dbReference type="InterPro" id="IPR002885">
    <property type="entry name" value="PPR_rpt"/>
</dbReference>
<keyword evidence="1" id="KW-0677">Repeat</keyword>
<evidence type="ECO:0000313" key="5">
    <source>
        <dbReference type="Proteomes" id="UP000036987"/>
    </source>
</evidence>
<dbReference type="Pfam" id="PF14432">
    <property type="entry name" value="DYW_deaminase"/>
    <property type="match status" value="1"/>
</dbReference>
<dbReference type="GO" id="GO:0008270">
    <property type="term" value="F:zinc ion binding"/>
    <property type="evidence" value="ECO:0007669"/>
    <property type="project" value="InterPro"/>
</dbReference>
<dbReference type="InterPro" id="IPR046960">
    <property type="entry name" value="PPR_At4g14850-like_plant"/>
</dbReference>
<dbReference type="Pfam" id="PF12854">
    <property type="entry name" value="PPR_1"/>
    <property type="match status" value="1"/>
</dbReference>
<dbReference type="SUPFAM" id="SSF48452">
    <property type="entry name" value="TPR-like"/>
    <property type="match status" value="1"/>
</dbReference>
<feature type="repeat" description="PPR" evidence="2">
    <location>
        <begin position="240"/>
        <end position="270"/>
    </location>
</feature>
<dbReference type="GO" id="GO:0009451">
    <property type="term" value="P:RNA modification"/>
    <property type="evidence" value="ECO:0000318"/>
    <property type="project" value="GO_Central"/>
</dbReference>
<evidence type="ECO:0000313" key="4">
    <source>
        <dbReference type="EMBL" id="KMZ71939.1"/>
    </source>
</evidence>
<dbReference type="Pfam" id="PF13041">
    <property type="entry name" value="PPR_2"/>
    <property type="match status" value="4"/>
</dbReference>
<keyword evidence="5" id="KW-1185">Reference proteome</keyword>
<dbReference type="FunFam" id="1.25.40.10:FF:000470">
    <property type="entry name" value="Pentatricopeptide repeat-containing protein At5g66520"/>
    <property type="match status" value="1"/>
</dbReference>
<dbReference type="PROSITE" id="PS51375">
    <property type="entry name" value="PPR"/>
    <property type="match status" value="5"/>
</dbReference>
<feature type="domain" description="DYW" evidence="3">
    <location>
        <begin position="590"/>
        <end position="682"/>
    </location>
</feature>
<comment type="caution">
    <text evidence="4">The sequence shown here is derived from an EMBL/GenBank/DDBJ whole genome shotgun (WGS) entry which is preliminary data.</text>
</comment>
<proteinExistence type="predicted"/>
<organism evidence="4 5">
    <name type="scientific">Zostera marina</name>
    <name type="common">Eelgrass</name>
    <dbReference type="NCBI Taxonomy" id="29655"/>
    <lineage>
        <taxon>Eukaryota</taxon>
        <taxon>Viridiplantae</taxon>
        <taxon>Streptophyta</taxon>
        <taxon>Embryophyta</taxon>
        <taxon>Tracheophyta</taxon>
        <taxon>Spermatophyta</taxon>
        <taxon>Magnoliopsida</taxon>
        <taxon>Liliopsida</taxon>
        <taxon>Zosteraceae</taxon>
        <taxon>Zostera</taxon>
    </lineage>
</organism>
<evidence type="ECO:0000256" key="2">
    <source>
        <dbReference type="PROSITE-ProRule" id="PRU00708"/>
    </source>
</evidence>
<dbReference type="Proteomes" id="UP000036987">
    <property type="component" value="Unassembled WGS sequence"/>
</dbReference>
<feature type="repeat" description="PPR" evidence="2">
    <location>
        <begin position="341"/>
        <end position="375"/>
    </location>
</feature>
<dbReference type="OMA" id="DQGKYIH"/>
<evidence type="ECO:0000256" key="1">
    <source>
        <dbReference type="ARBA" id="ARBA00022737"/>
    </source>
</evidence>
<accession>A0A0K9PSK2</accession>
<dbReference type="FunFam" id="1.25.40.10:FF:000511">
    <property type="entry name" value="Pentatricopeptide repeat-containing protein"/>
    <property type="match status" value="1"/>
</dbReference>
<dbReference type="InterPro" id="IPR011990">
    <property type="entry name" value="TPR-like_helical_dom_sf"/>
</dbReference>
<dbReference type="AlphaFoldDB" id="A0A0K9PSK2"/>
<dbReference type="PANTHER" id="PTHR47926">
    <property type="entry name" value="PENTATRICOPEPTIDE REPEAT-CONTAINING PROTEIN"/>
    <property type="match status" value="1"/>
</dbReference>